<keyword evidence="1" id="KW-1133">Transmembrane helix</keyword>
<name>A0A315W9F7_GAMAF</name>
<dbReference type="Proteomes" id="UP000250572">
    <property type="component" value="Unassembled WGS sequence"/>
</dbReference>
<proteinExistence type="predicted"/>
<accession>A0A315W9F7</accession>
<dbReference type="InterPro" id="IPR001304">
    <property type="entry name" value="C-type_lectin-like"/>
</dbReference>
<dbReference type="AlphaFoldDB" id="A0A315W9F7"/>
<dbReference type="InterPro" id="IPR016187">
    <property type="entry name" value="CTDL_fold"/>
</dbReference>
<dbReference type="PROSITE" id="PS50041">
    <property type="entry name" value="C_TYPE_LECTIN_2"/>
    <property type="match status" value="1"/>
</dbReference>
<dbReference type="STRING" id="33528.ENSGAFP00000002974"/>
<gene>
    <name evidence="3" type="ORF">CCH79_00012068</name>
</gene>
<dbReference type="EMBL" id="NHOQ01000190">
    <property type="protein sequence ID" value="PWA32346.1"/>
    <property type="molecule type" value="Genomic_DNA"/>
</dbReference>
<dbReference type="Pfam" id="PF00059">
    <property type="entry name" value="Lectin_C"/>
    <property type="match status" value="1"/>
</dbReference>
<evidence type="ECO:0000313" key="3">
    <source>
        <dbReference type="EMBL" id="PWA32346.1"/>
    </source>
</evidence>
<keyword evidence="1" id="KW-0812">Transmembrane</keyword>
<reference evidence="3 4" key="1">
    <citation type="journal article" date="2018" name="G3 (Bethesda)">
        <title>A High-Quality Reference Genome for the Invasive Mosquitofish Gambusia affinis Using a Chicago Library.</title>
        <authorList>
            <person name="Hoffberg S.L."/>
            <person name="Troendle N.J."/>
            <person name="Glenn T.C."/>
            <person name="Mahmud O."/>
            <person name="Louha S."/>
            <person name="Chalopin D."/>
            <person name="Bennetzen J.L."/>
            <person name="Mauricio R."/>
        </authorList>
    </citation>
    <scope>NUCLEOTIDE SEQUENCE [LARGE SCALE GENOMIC DNA]</scope>
    <source>
        <strain evidence="3">NE01/NJP1002.9</strain>
        <tissue evidence="3">Muscle</tissue>
    </source>
</reference>
<dbReference type="Gene3D" id="3.10.100.10">
    <property type="entry name" value="Mannose-Binding Protein A, subunit A"/>
    <property type="match status" value="1"/>
</dbReference>
<dbReference type="CDD" id="cd00037">
    <property type="entry name" value="CLECT"/>
    <property type="match status" value="1"/>
</dbReference>
<organism evidence="3 4">
    <name type="scientific">Gambusia affinis</name>
    <name type="common">Western mosquitofish</name>
    <name type="synonym">Heterandria affinis</name>
    <dbReference type="NCBI Taxonomy" id="33528"/>
    <lineage>
        <taxon>Eukaryota</taxon>
        <taxon>Metazoa</taxon>
        <taxon>Chordata</taxon>
        <taxon>Craniata</taxon>
        <taxon>Vertebrata</taxon>
        <taxon>Euteleostomi</taxon>
        <taxon>Actinopterygii</taxon>
        <taxon>Neopterygii</taxon>
        <taxon>Teleostei</taxon>
        <taxon>Neoteleostei</taxon>
        <taxon>Acanthomorphata</taxon>
        <taxon>Ovalentaria</taxon>
        <taxon>Atherinomorphae</taxon>
        <taxon>Cyprinodontiformes</taxon>
        <taxon>Poeciliidae</taxon>
        <taxon>Poeciliinae</taxon>
        <taxon>Gambusia</taxon>
    </lineage>
</organism>
<sequence>MSVSSRDTTAWEARGKKKKRAEGQRIVYEMSSLVYNHMVQFGDFSSSASSSSFVHLHFFYYDQSKTWEEALNYCRDNHRDLASILDEQMQTFAELEAEKANSPFVWIGLHYACTLDFWFWVDDSVVESKCCSQNIPKEDCDMSGAMKTQGDHRWFSNVLIFLFCETLLFYFCLPPVPPHLLQSFHIRFTTAVRLPPCSPAASSPLLADNHYITIMYAERFALSDSGARIIYSVSLFSYFSPLPSHIKSSSSSDL</sequence>
<evidence type="ECO:0000259" key="2">
    <source>
        <dbReference type="PROSITE" id="PS50041"/>
    </source>
</evidence>
<protein>
    <recommendedName>
        <fullName evidence="2">C-type lectin domain-containing protein</fullName>
    </recommendedName>
</protein>
<dbReference type="InterPro" id="IPR016186">
    <property type="entry name" value="C-type_lectin-like/link_sf"/>
</dbReference>
<dbReference type="PANTHER" id="PTHR45784">
    <property type="entry name" value="C-TYPE LECTIN DOMAIN FAMILY 20 MEMBER A-RELATED"/>
    <property type="match status" value="1"/>
</dbReference>
<keyword evidence="4" id="KW-1185">Reference proteome</keyword>
<dbReference type="PANTHER" id="PTHR45784:SF3">
    <property type="entry name" value="C-TYPE LECTIN DOMAIN FAMILY 4 MEMBER K-LIKE-RELATED"/>
    <property type="match status" value="1"/>
</dbReference>
<dbReference type="SUPFAM" id="SSF56436">
    <property type="entry name" value="C-type lectin-like"/>
    <property type="match status" value="1"/>
</dbReference>
<comment type="caution">
    <text evidence="3">The sequence shown here is derived from an EMBL/GenBank/DDBJ whole genome shotgun (WGS) entry which is preliminary data.</text>
</comment>
<evidence type="ECO:0000256" key="1">
    <source>
        <dbReference type="SAM" id="Phobius"/>
    </source>
</evidence>
<feature type="domain" description="C-type lectin" evidence="2">
    <location>
        <begin position="58"/>
        <end position="154"/>
    </location>
</feature>
<keyword evidence="1" id="KW-0472">Membrane</keyword>
<feature type="transmembrane region" description="Helical" evidence="1">
    <location>
        <begin position="154"/>
        <end position="173"/>
    </location>
</feature>
<dbReference type="SMART" id="SM00034">
    <property type="entry name" value="CLECT"/>
    <property type="match status" value="1"/>
</dbReference>
<evidence type="ECO:0000313" key="4">
    <source>
        <dbReference type="Proteomes" id="UP000250572"/>
    </source>
</evidence>